<sequence length="352" mass="37436">PRSVSKLLSLLSRRHCNVEVAVNFTQTRAPPRCVRQTTVSSFFLPTPKGKTEKLPNTSTLGVASPDSGPSTTIGREPPASQAELVTDGDFRRVSGCPALGSEGKAPSGVPSLPPADFTQLHFTPDSQASRATSHRKAARPPAGDCTSGGGNGAAEGQHDDRPPRAQPSGASVPGPLPSTSQRTVNRERGRSRRQEAPHSPKKLNPARGEDCLPENKENVFGQRTNLNPAPSKRPLGSRGTNLPLHCRNGPRGTESPPSKRPNAPRSDQNTLSLLFSQDSQGNRVISHRYPDSRFGAGGPGGRNLPSEHCIEALSGVPESDLAVASERQADVCPPERLLFTQDSDGNVVIRHL</sequence>
<feature type="compositionally biased region" description="Polar residues" evidence="1">
    <location>
        <begin position="120"/>
        <end position="131"/>
    </location>
</feature>
<dbReference type="GO" id="GO:0007051">
    <property type="term" value="P:spindle organization"/>
    <property type="evidence" value="ECO:0007669"/>
    <property type="project" value="TreeGrafter"/>
</dbReference>
<gene>
    <name evidence="2" type="ORF">scyTo_0020404</name>
</gene>
<feature type="compositionally biased region" description="Basic and acidic residues" evidence="1">
    <location>
        <begin position="207"/>
        <end position="217"/>
    </location>
</feature>
<accession>A0A401PRV3</accession>
<dbReference type="STRING" id="75743.A0A401PRV3"/>
<proteinExistence type="predicted"/>
<feature type="non-terminal residue" evidence="2">
    <location>
        <position position="1"/>
    </location>
</feature>
<dbReference type="InterPro" id="IPR029286">
    <property type="entry name" value="AUNIP"/>
</dbReference>
<dbReference type="PANTHER" id="PTHR14526">
    <property type="entry name" value="AURORA KINASE A AND NINEIN-INTERACTING PROTEIN"/>
    <property type="match status" value="1"/>
</dbReference>
<evidence type="ECO:0000313" key="3">
    <source>
        <dbReference type="Proteomes" id="UP000288216"/>
    </source>
</evidence>
<dbReference type="GO" id="GO:0005813">
    <property type="term" value="C:centrosome"/>
    <property type="evidence" value="ECO:0007669"/>
    <property type="project" value="TreeGrafter"/>
</dbReference>
<name>A0A401PRV3_SCYTO</name>
<feature type="region of interest" description="Disordered" evidence="1">
    <location>
        <begin position="45"/>
        <end position="299"/>
    </location>
</feature>
<feature type="compositionally biased region" description="Basic and acidic residues" evidence="1">
    <location>
        <begin position="184"/>
        <end position="198"/>
    </location>
</feature>
<dbReference type="AlphaFoldDB" id="A0A401PRV3"/>
<dbReference type="Pfam" id="PF15334">
    <property type="entry name" value="AIB"/>
    <property type="match status" value="1"/>
</dbReference>
<reference evidence="2 3" key="1">
    <citation type="journal article" date="2018" name="Nat. Ecol. Evol.">
        <title>Shark genomes provide insights into elasmobranch evolution and the origin of vertebrates.</title>
        <authorList>
            <person name="Hara Y"/>
            <person name="Yamaguchi K"/>
            <person name="Onimaru K"/>
            <person name="Kadota M"/>
            <person name="Koyanagi M"/>
            <person name="Keeley SD"/>
            <person name="Tatsumi K"/>
            <person name="Tanaka K"/>
            <person name="Motone F"/>
            <person name="Kageyama Y"/>
            <person name="Nozu R"/>
            <person name="Adachi N"/>
            <person name="Nishimura O"/>
            <person name="Nakagawa R"/>
            <person name="Tanegashima C"/>
            <person name="Kiyatake I"/>
            <person name="Matsumoto R"/>
            <person name="Murakumo K"/>
            <person name="Nishida K"/>
            <person name="Terakita A"/>
            <person name="Kuratani S"/>
            <person name="Sato K"/>
            <person name="Hyodo S Kuraku.S."/>
        </authorList>
    </citation>
    <scope>NUCLEOTIDE SEQUENCE [LARGE SCALE GENOMIC DNA]</scope>
</reference>
<protein>
    <submittedName>
        <fullName evidence="2">Uncharacterized protein</fullName>
    </submittedName>
</protein>
<dbReference type="Proteomes" id="UP000288216">
    <property type="component" value="Unassembled WGS sequence"/>
</dbReference>
<organism evidence="2 3">
    <name type="scientific">Scyliorhinus torazame</name>
    <name type="common">Cloudy catshark</name>
    <name type="synonym">Catulus torazame</name>
    <dbReference type="NCBI Taxonomy" id="75743"/>
    <lineage>
        <taxon>Eukaryota</taxon>
        <taxon>Metazoa</taxon>
        <taxon>Chordata</taxon>
        <taxon>Craniata</taxon>
        <taxon>Vertebrata</taxon>
        <taxon>Chondrichthyes</taxon>
        <taxon>Elasmobranchii</taxon>
        <taxon>Galeomorphii</taxon>
        <taxon>Galeoidea</taxon>
        <taxon>Carcharhiniformes</taxon>
        <taxon>Scyliorhinidae</taxon>
        <taxon>Scyliorhinus</taxon>
    </lineage>
</organism>
<evidence type="ECO:0000256" key="1">
    <source>
        <dbReference type="SAM" id="MobiDB-lite"/>
    </source>
</evidence>
<dbReference type="EMBL" id="BFAA01016440">
    <property type="protein sequence ID" value="GCB75840.1"/>
    <property type="molecule type" value="Genomic_DNA"/>
</dbReference>
<dbReference type="OrthoDB" id="9946974at2759"/>
<dbReference type="PANTHER" id="PTHR14526:SF2">
    <property type="entry name" value="AURORA KINASE A AND NINEIN-INTERACTING PROTEIN"/>
    <property type="match status" value="1"/>
</dbReference>
<comment type="caution">
    <text evidence="2">The sequence shown here is derived from an EMBL/GenBank/DDBJ whole genome shotgun (WGS) entry which is preliminary data.</text>
</comment>
<evidence type="ECO:0000313" key="2">
    <source>
        <dbReference type="EMBL" id="GCB75840.1"/>
    </source>
</evidence>
<keyword evidence="3" id="KW-1185">Reference proteome</keyword>
<dbReference type="OMA" id="INGGICC"/>
<feature type="compositionally biased region" description="Polar residues" evidence="1">
    <location>
        <begin position="265"/>
        <end position="283"/>
    </location>
</feature>
<dbReference type="GO" id="GO:0000922">
    <property type="term" value="C:spindle pole"/>
    <property type="evidence" value="ECO:0007669"/>
    <property type="project" value="TreeGrafter"/>
</dbReference>
<feature type="compositionally biased region" description="Polar residues" evidence="1">
    <location>
        <begin position="54"/>
        <end position="73"/>
    </location>
</feature>